<evidence type="ECO:0000313" key="2">
    <source>
        <dbReference type="Proteomes" id="UP000003835"/>
    </source>
</evidence>
<dbReference type="Proteomes" id="UP000003835">
    <property type="component" value="Unassembled WGS sequence"/>
</dbReference>
<proteinExistence type="predicted"/>
<gene>
    <name evidence="1" type="ORF">MC7420_247</name>
</gene>
<keyword evidence="2" id="KW-1185">Reference proteome</keyword>
<dbReference type="AlphaFoldDB" id="B4VKZ8"/>
<evidence type="ECO:0008006" key="3">
    <source>
        <dbReference type="Google" id="ProtNLM"/>
    </source>
</evidence>
<dbReference type="OrthoDB" id="501744at2"/>
<dbReference type="RefSeq" id="WP_006099223.1">
    <property type="nucleotide sequence ID" value="NZ_DS989844.1"/>
</dbReference>
<name>B4VKZ8_9CYAN</name>
<organism evidence="1 2">
    <name type="scientific">Coleofasciculus chthonoplastes PCC 7420</name>
    <dbReference type="NCBI Taxonomy" id="118168"/>
    <lineage>
        <taxon>Bacteria</taxon>
        <taxon>Bacillati</taxon>
        <taxon>Cyanobacteriota</taxon>
        <taxon>Cyanophyceae</taxon>
        <taxon>Coleofasciculales</taxon>
        <taxon>Coleofasciculaceae</taxon>
        <taxon>Coleofasciculus</taxon>
    </lineage>
</organism>
<accession>B4VKZ8</accession>
<evidence type="ECO:0000313" key="1">
    <source>
        <dbReference type="EMBL" id="EDX77110.1"/>
    </source>
</evidence>
<dbReference type="HOGENOM" id="CLU_531808_0_0_3"/>
<dbReference type="EMBL" id="DS989844">
    <property type="protein sequence ID" value="EDX77110.1"/>
    <property type="molecule type" value="Genomic_DNA"/>
</dbReference>
<dbReference type="STRING" id="118168.MC7420_247"/>
<sequence length="512" mass="58165">MTTITYCKGLPTPADELNPIGFTDLEMFLTSLSDIFYQATVETVNHLLNKEIKFNQSSWNSLMQEKYGLSKRYANGVIALARGKTSSAKECRKRQIKQLESRVKSAKDWVAKATNKIKLAGKFYRKKNWQSSPKGCNFPLSSNLKTRKTNWHHLRQGLHHKKRYIHRLHNQIKHLKSAKIRVKVSRGSVFIVGSKDEIYGNQTCQWSGDTLKLTLRLRSASTPSEAEVLRVPNCLEAKFGKYVTSKIGSFSRHINRLPNSGAKTWHFYRKENRWVVAVQFTPAAVEKVSREIQYGALGIDLNPSSIGWAYVDGQGNLKAQGTIPFQTGLPKGKQDAQIVDVCLKLAVLARNFACPVLCESLDFSTKKAQLRERGKKYARMLSAWAYSRFYQILSSILSNRGIALSLCNPAYTSLIGLVKYSRMYGLSSDVAAALAIARRGMNKSERLPRSVSAYLGVNPRKHVWSALYQFNNFIGRCPVVNRRHDYYNVSNWEPLVKVDIERQCRVSAKRKR</sequence>
<protein>
    <recommendedName>
        <fullName evidence="3">Transposase</fullName>
    </recommendedName>
</protein>
<reference evidence="1 2" key="1">
    <citation type="submission" date="2008-07" db="EMBL/GenBank/DDBJ databases">
        <authorList>
            <person name="Tandeau de Marsac N."/>
            <person name="Ferriera S."/>
            <person name="Johnson J."/>
            <person name="Kravitz S."/>
            <person name="Beeson K."/>
            <person name="Sutton G."/>
            <person name="Rogers Y.-H."/>
            <person name="Friedman R."/>
            <person name="Frazier M."/>
            <person name="Venter J.C."/>
        </authorList>
    </citation>
    <scope>NUCLEOTIDE SEQUENCE [LARGE SCALE GENOMIC DNA]</scope>
    <source>
        <strain evidence="1 2">PCC 7420</strain>
    </source>
</reference>
<dbReference type="eggNOG" id="COG0675">
    <property type="taxonomic scope" value="Bacteria"/>
</dbReference>